<evidence type="ECO:0000313" key="2">
    <source>
        <dbReference type="Proteomes" id="UP001426770"/>
    </source>
</evidence>
<proteinExistence type="predicted"/>
<dbReference type="Proteomes" id="UP001426770">
    <property type="component" value="Unassembled WGS sequence"/>
</dbReference>
<evidence type="ECO:0000313" key="1">
    <source>
        <dbReference type="EMBL" id="GAA5518419.1"/>
    </source>
</evidence>
<keyword evidence="2" id="KW-1185">Reference proteome</keyword>
<protein>
    <submittedName>
        <fullName evidence="1">Uncharacterized protein</fullName>
    </submittedName>
</protein>
<organism evidence="1 2">
    <name type="scientific">Demequina sediminis</name>
    <dbReference type="NCBI Taxonomy" id="1930058"/>
    <lineage>
        <taxon>Bacteria</taxon>
        <taxon>Bacillati</taxon>
        <taxon>Actinomycetota</taxon>
        <taxon>Actinomycetes</taxon>
        <taxon>Micrococcales</taxon>
        <taxon>Demequinaceae</taxon>
        <taxon>Demequina</taxon>
    </lineage>
</organism>
<name>A0ABP9WFG2_9MICO</name>
<accession>A0ABP9WFG2</accession>
<sequence>MLASPFERFTDTRRDSLNSRLLGRFWGGFGYRLGSGFDRRFFLFVSIFSDSRGGVERVEFDDFAVRLDAFPGFTEVVLFLLAEALGAVEEPLSVEVPDFFAALPSSEAFLAFEDDARTDERLE</sequence>
<reference evidence="1 2" key="1">
    <citation type="submission" date="2024-02" db="EMBL/GenBank/DDBJ databases">
        <title>Lysinimicrobium sediminis NBRC 112286.</title>
        <authorList>
            <person name="Ichikawa N."/>
            <person name="Katano-Makiyama Y."/>
            <person name="Hidaka K."/>
        </authorList>
    </citation>
    <scope>NUCLEOTIDE SEQUENCE [LARGE SCALE GENOMIC DNA]</scope>
    <source>
        <strain evidence="1 2">NBRC 112286</strain>
    </source>
</reference>
<comment type="caution">
    <text evidence="1">The sequence shown here is derived from an EMBL/GenBank/DDBJ whole genome shotgun (WGS) entry which is preliminary data.</text>
</comment>
<dbReference type="EMBL" id="BAABRR010000003">
    <property type="protein sequence ID" value="GAA5518419.1"/>
    <property type="molecule type" value="Genomic_DNA"/>
</dbReference>
<gene>
    <name evidence="1" type="ORF">Lsed01_00846</name>
</gene>